<dbReference type="PROSITE" id="PS00216">
    <property type="entry name" value="SUGAR_TRANSPORT_1"/>
    <property type="match status" value="2"/>
</dbReference>
<comment type="subcellular location">
    <subcellularLocation>
        <location evidence="1">Cell membrane</location>
        <topology evidence="1">Multi-pass membrane protein</topology>
    </subcellularLocation>
</comment>
<feature type="transmembrane region" description="Helical" evidence="10">
    <location>
        <begin position="92"/>
        <end position="111"/>
    </location>
</feature>
<dbReference type="PRINTS" id="PR00171">
    <property type="entry name" value="SUGRTRNSPORT"/>
</dbReference>
<sequence length="458" mass="50016">MALVLTATDAFSSGDFAYNKAYIYRINAIAALGGILFGFDTAIISGTIHFFSQHFQLNDLQTGWAVGCISVGAAIGALFSGRLSDLVGRKKMLLVSAFLFAITGVGTGWATTFPVFVAFRIASGIAIGCAALVCPIYIAEMAPAPWRGRLVSFYQLAVTIGVLLAYLSNYLLLYTGDDNWRWMFSSQSVPALLFFLGLFFVSESPRWLISKNRENEARTVLTQIGGSAYAEAESKTIRASFSAIRKEDLRFLFRKDVFVIVLIGIVVAFFSQIGGPLVAYAPEVFKQVGIAEDSAFLQSVLLGIILCVFTFVAIATIDKVGRKKLLLIGSAFLAADILALAFAFYFQLPGFWALLFILLFIAGYAATIGPVTWVILSEIFPNRIRGSAMSLATLSLWMANFVVIGSFPVMKSQLGMPLTFGIYAVLLLIYFVFILLTVPETKGKSLEEIERLLTRKTA</sequence>
<feature type="transmembrane region" description="Helical" evidence="10">
    <location>
        <begin position="295"/>
        <end position="314"/>
    </location>
</feature>
<reference evidence="12 13" key="1">
    <citation type="submission" date="2018-07" db="EMBL/GenBank/DDBJ databases">
        <title>Genome analysis of Larkinella rosea.</title>
        <authorList>
            <person name="Zhou Z."/>
            <person name="Wang G."/>
        </authorList>
    </citation>
    <scope>NUCLEOTIDE SEQUENCE [LARGE SCALE GENOMIC DNA]</scope>
    <source>
        <strain evidence="13">zzj9</strain>
    </source>
</reference>
<dbReference type="InterPro" id="IPR020846">
    <property type="entry name" value="MFS_dom"/>
</dbReference>
<dbReference type="InterPro" id="IPR005829">
    <property type="entry name" value="Sugar_transporter_CS"/>
</dbReference>
<feature type="transmembrane region" description="Helical" evidence="10">
    <location>
        <begin position="28"/>
        <end position="51"/>
    </location>
</feature>
<comment type="similarity">
    <text evidence="2 9">Belongs to the major facilitator superfamily. Sugar transporter (TC 2.A.1.1) family.</text>
</comment>
<dbReference type="NCBIfam" id="TIGR00879">
    <property type="entry name" value="SP"/>
    <property type="match status" value="1"/>
</dbReference>
<keyword evidence="3 9" id="KW-0813">Transport</keyword>
<evidence type="ECO:0000256" key="2">
    <source>
        <dbReference type="ARBA" id="ARBA00010992"/>
    </source>
</evidence>
<dbReference type="Pfam" id="PF00083">
    <property type="entry name" value="Sugar_tr"/>
    <property type="match status" value="1"/>
</dbReference>
<feature type="transmembrane region" description="Helical" evidence="10">
    <location>
        <begin position="326"/>
        <end position="346"/>
    </location>
</feature>
<evidence type="ECO:0000256" key="10">
    <source>
        <dbReference type="SAM" id="Phobius"/>
    </source>
</evidence>
<evidence type="ECO:0000256" key="3">
    <source>
        <dbReference type="ARBA" id="ARBA00022448"/>
    </source>
</evidence>
<keyword evidence="7 10" id="KW-1133">Transmembrane helix</keyword>
<feature type="transmembrane region" description="Helical" evidence="10">
    <location>
        <begin position="117"/>
        <end position="139"/>
    </location>
</feature>
<feature type="domain" description="Major facilitator superfamily (MFS) profile" evidence="11">
    <location>
        <begin position="26"/>
        <end position="442"/>
    </location>
</feature>
<evidence type="ECO:0000256" key="5">
    <source>
        <dbReference type="ARBA" id="ARBA00022597"/>
    </source>
</evidence>
<dbReference type="RefSeq" id="WP_114406754.1">
    <property type="nucleotide sequence ID" value="NZ_QOWE01000011.1"/>
</dbReference>
<dbReference type="InterPro" id="IPR050814">
    <property type="entry name" value="Myo-inositol_Transporter"/>
</dbReference>
<dbReference type="InterPro" id="IPR005828">
    <property type="entry name" value="MFS_sugar_transport-like"/>
</dbReference>
<keyword evidence="5" id="KW-0762">Sugar transport</keyword>
<dbReference type="EMBL" id="QOWE01000011">
    <property type="protein sequence ID" value="RCR68703.1"/>
    <property type="molecule type" value="Genomic_DNA"/>
</dbReference>
<evidence type="ECO:0000256" key="9">
    <source>
        <dbReference type="RuleBase" id="RU003346"/>
    </source>
</evidence>
<proteinExistence type="inferred from homology"/>
<dbReference type="FunFam" id="1.20.1250.20:FF:000122">
    <property type="entry name" value="D-xylose transporter XylE"/>
    <property type="match status" value="1"/>
</dbReference>
<evidence type="ECO:0000313" key="13">
    <source>
        <dbReference type="Proteomes" id="UP000253383"/>
    </source>
</evidence>
<feature type="transmembrane region" description="Helical" evidence="10">
    <location>
        <begin position="388"/>
        <end position="408"/>
    </location>
</feature>
<feature type="transmembrane region" description="Helical" evidence="10">
    <location>
        <begin position="180"/>
        <end position="201"/>
    </location>
</feature>
<feature type="transmembrane region" description="Helical" evidence="10">
    <location>
        <begin position="63"/>
        <end position="80"/>
    </location>
</feature>
<dbReference type="PANTHER" id="PTHR48020:SF12">
    <property type="entry name" value="PROTON MYO-INOSITOL COTRANSPORTER"/>
    <property type="match status" value="1"/>
</dbReference>
<evidence type="ECO:0000256" key="4">
    <source>
        <dbReference type="ARBA" id="ARBA00022475"/>
    </source>
</evidence>
<keyword evidence="13" id="KW-1185">Reference proteome</keyword>
<evidence type="ECO:0000259" key="11">
    <source>
        <dbReference type="PROSITE" id="PS50850"/>
    </source>
</evidence>
<evidence type="ECO:0000256" key="1">
    <source>
        <dbReference type="ARBA" id="ARBA00004651"/>
    </source>
</evidence>
<comment type="caution">
    <text evidence="12">The sequence shown here is derived from an EMBL/GenBank/DDBJ whole genome shotgun (WGS) entry which is preliminary data.</text>
</comment>
<evidence type="ECO:0000256" key="6">
    <source>
        <dbReference type="ARBA" id="ARBA00022692"/>
    </source>
</evidence>
<dbReference type="OrthoDB" id="9783823at2"/>
<name>A0A368JQ30_9BACT</name>
<dbReference type="AlphaFoldDB" id="A0A368JQ30"/>
<feature type="transmembrane region" description="Helical" evidence="10">
    <location>
        <begin position="151"/>
        <end position="174"/>
    </location>
</feature>
<protein>
    <submittedName>
        <fullName evidence="12">MFS transporter</fullName>
    </submittedName>
</protein>
<evidence type="ECO:0000256" key="7">
    <source>
        <dbReference type="ARBA" id="ARBA00022989"/>
    </source>
</evidence>
<dbReference type="GO" id="GO:0022857">
    <property type="term" value="F:transmembrane transporter activity"/>
    <property type="evidence" value="ECO:0007669"/>
    <property type="project" value="InterPro"/>
</dbReference>
<feature type="transmembrane region" description="Helical" evidence="10">
    <location>
        <begin position="420"/>
        <end position="438"/>
    </location>
</feature>
<organism evidence="12 13">
    <name type="scientific">Larkinella punicea</name>
    <dbReference type="NCBI Taxonomy" id="2315727"/>
    <lineage>
        <taxon>Bacteria</taxon>
        <taxon>Pseudomonadati</taxon>
        <taxon>Bacteroidota</taxon>
        <taxon>Cytophagia</taxon>
        <taxon>Cytophagales</taxon>
        <taxon>Spirosomataceae</taxon>
        <taxon>Larkinella</taxon>
    </lineage>
</organism>
<feature type="transmembrane region" description="Helical" evidence="10">
    <location>
        <begin position="257"/>
        <end position="275"/>
    </location>
</feature>
<evidence type="ECO:0000313" key="12">
    <source>
        <dbReference type="EMBL" id="RCR68703.1"/>
    </source>
</evidence>
<dbReference type="SUPFAM" id="SSF103473">
    <property type="entry name" value="MFS general substrate transporter"/>
    <property type="match status" value="1"/>
</dbReference>
<dbReference type="PANTHER" id="PTHR48020">
    <property type="entry name" value="PROTON MYO-INOSITOL COTRANSPORTER"/>
    <property type="match status" value="1"/>
</dbReference>
<accession>A0A368JQ30</accession>
<dbReference type="Proteomes" id="UP000253383">
    <property type="component" value="Unassembled WGS sequence"/>
</dbReference>
<dbReference type="PROSITE" id="PS50850">
    <property type="entry name" value="MFS"/>
    <property type="match status" value="1"/>
</dbReference>
<dbReference type="InterPro" id="IPR036259">
    <property type="entry name" value="MFS_trans_sf"/>
</dbReference>
<evidence type="ECO:0000256" key="8">
    <source>
        <dbReference type="ARBA" id="ARBA00023136"/>
    </source>
</evidence>
<dbReference type="GO" id="GO:0005886">
    <property type="term" value="C:plasma membrane"/>
    <property type="evidence" value="ECO:0007669"/>
    <property type="project" value="UniProtKB-SubCell"/>
</dbReference>
<gene>
    <name evidence="12" type="ORF">DUE52_14570</name>
</gene>
<keyword evidence="6 10" id="KW-0812">Transmembrane</keyword>
<feature type="transmembrane region" description="Helical" evidence="10">
    <location>
        <begin position="352"/>
        <end position="376"/>
    </location>
</feature>
<dbReference type="Gene3D" id="1.20.1250.20">
    <property type="entry name" value="MFS general substrate transporter like domains"/>
    <property type="match status" value="2"/>
</dbReference>
<keyword evidence="8 10" id="KW-0472">Membrane</keyword>
<dbReference type="InterPro" id="IPR003663">
    <property type="entry name" value="Sugar/inositol_transpt"/>
</dbReference>
<keyword evidence="4" id="KW-1003">Cell membrane</keyword>